<comment type="caution">
    <text evidence="2">The sequence shown here is derived from an EMBL/GenBank/DDBJ whole genome shotgun (WGS) entry which is preliminary data.</text>
</comment>
<sequence>MKRRTLLASLGAAGGAVGTAGCLQGTGTPGDERTTTRATTTAATTRDDATTTRDTTTDATTDDERTTEQGSTDDREDWPSAREPVETLAINDREGLSFPDNNRPHSLVFWNAVDRERSVRIEWGDGRTEELQGIHPVSVPEDGLLQVDLQVPTRYDVFVSVDDGRLGEIRVGRDAFDCNESAGRYALRESAIEDYGVVSTAAGCPAPSVVEASLTAGDGACGNRDDEQAVAGYGEEVVSVEGTVPAPDPCHDLAIASLSYDEKTRTARVVVAATPSDDGCVQCVGAIDYEATIRYEHDFPDHVEVYHRSWDEDRRVAAAAWNDDI</sequence>
<feature type="compositionally biased region" description="Low complexity" evidence="1">
    <location>
        <begin position="1"/>
        <end position="11"/>
    </location>
</feature>
<protein>
    <submittedName>
        <fullName evidence="2">Uncharacterized protein</fullName>
    </submittedName>
</protein>
<dbReference type="Proteomes" id="UP001596395">
    <property type="component" value="Unassembled WGS sequence"/>
</dbReference>
<dbReference type="AlphaFoldDB" id="A0ABD5V740"/>
<evidence type="ECO:0000313" key="2">
    <source>
        <dbReference type="EMBL" id="MFC6951385.1"/>
    </source>
</evidence>
<feature type="region of interest" description="Disordered" evidence="1">
    <location>
        <begin position="1"/>
        <end position="82"/>
    </location>
</feature>
<reference evidence="2 3" key="1">
    <citation type="journal article" date="2019" name="Int. J. Syst. Evol. Microbiol.">
        <title>The Global Catalogue of Microorganisms (GCM) 10K type strain sequencing project: providing services to taxonomists for standard genome sequencing and annotation.</title>
        <authorList>
            <consortium name="The Broad Institute Genomics Platform"/>
            <consortium name="The Broad Institute Genome Sequencing Center for Infectious Disease"/>
            <person name="Wu L."/>
            <person name="Ma J."/>
        </authorList>
    </citation>
    <scope>NUCLEOTIDE SEQUENCE [LARGE SCALE GENOMIC DNA]</scope>
    <source>
        <strain evidence="2 3">GX26</strain>
    </source>
</reference>
<organism evidence="2 3">
    <name type="scientific">Halorubellus litoreus</name>
    <dbReference type="NCBI Taxonomy" id="755308"/>
    <lineage>
        <taxon>Archaea</taxon>
        <taxon>Methanobacteriati</taxon>
        <taxon>Methanobacteriota</taxon>
        <taxon>Stenosarchaea group</taxon>
        <taxon>Halobacteria</taxon>
        <taxon>Halobacteriales</taxon>
        <taxon>Halorubellaceae</taxon>
        <taxon>Halorubellus</taxon>
    </lineage>
</organism>
<evidence type="ECO:0000313" key="3">
    <source>
        <dbReference type="Proteomes" id="UP001596395"/>
    </source>
</evidence>
<keyword evidence="3" id="KW-1185">Reference proteome</keyword>
<accession>A0ABD5V740</accession>
<dbReference type="EMBL" id="JBHSXN010000001">
    <property type="protein sequence ID" value="MFC6951385.1"/>
    <property type="molecule type" value="Genomic_DNA"/>
</dbReference>
<dbReference type="PROSITE" id="PS51257">
    <property type="entry name" value="PROKAR_LIPOPROTEIN"/>
    <property type="match status" value="1"/>
</dbReference>
<proteinExistence type="predicted"/>
<evidence type="ECO:0000256" key="1">
    <source>
        <dbReference type="SAM" id="MobiDB-lite"/>
    </source>
</evidence>
<gene>
    <name evidence="2" type="ORF">ACFQGB_00795</name>
</gene>
<name>A0ABD5V740_9EURY</name>
<dbReference type="RefSeq" id="WP_336348420.1">
    <property type="nucleotide sequence ID" value="NZ_JAZAQL010000001.1"/>
</dbReference>